<keyword evidence="2" id="KW-0732">Signal</keyword>
<feature type="region of interest" description="Disordered" evidence="1">
    <location>
        <begin position="221"/>
        <end position="270"/>
    </location>
</feature>
<comment type="caution">
    <text evidence="3">The sequence shown here is derived from an EMBL/GenBank/DDBJ whole genome shotgun (WGS) entry which is preliminary data.</text>
</comment>
<evidence type="ECO:0000256" key="2">
    <source>
        <dbReference type="SAM" id="SignalP"/>
    </source>
</evidence>
<evidence type="ECO:0000256" key="1">
    <source>
        <dbReference type="SAM" id="MobiDB-lite"/>
    </source>
</evidence>
<proteinExistence type="predicted"/>
<dbReference type="Pfam" id="PF13715">
    <property type="entry name" value="CarbopepD_reg_2"/>
    <property type="match status" value="1"/>
</dbReference>
<organism evidence="3 4">
    <name type="scientific">Dinghuibacter silviterrae</name>
    <dbReference type="NCBI Taxonomy" id="1539049"/>
    <lineage>
        <taxon>Bacteria</taxon>
        <taxon>Pseudomonadati</taxon>
        <taxon>Bacteroidota</taxon>
        <taxon>Chitinophagia</taxon>
        <taxon>Chitinophagales</taxon>
        <taxon>Chitinophagaceae</taxon>
        <taxon>Dinghuibacter</taxon>
    </lineage>
</organism>
<protein>
    <submittedName>
        <fullName evidence="3">Carboxypeptidase-like protein</fullName>
    </submittedName>
</protein>
<sequence>MCPMRSLLLCLLLTVPMFTWAQHDSLVEVNGIVLSKDSLKPLPAVSIVIKGTGRGTITSDRGSFGIVALLGQEIELTSVGYKPQHIIVNNGSDHAHVVIMETDTAYIATAFIRAHPSKDQFARDFVNAHFEDKEQELAKKSLDPKALKIISKGVPLSASEKTDRTLTQNAKNAANSGTVPDVVGVNLLTLFKGRRKKTRELQPIDPSYGGAVLPALRDTAAHRSPATRDTVSHTAPPRDSAARQPLRRDSATKHSVVPGDTTTQKPATAH</sequence>
<keyword evidence="3" id="KW-0121">Carboxypeptidase</keyword>
<dbReference type="SUPFAM" id="SSF49464">
    <property type="entry name" value="Carboxypeptidase regulatory domain-like"/>
    <property type="match status" value="1"/>
</dbReference>
<dbReference type="Proteomes" id="UP000294498">
    <property type="component" value="Unassembled WGS sequence"/>
</dbReference>
<gene>
    <name evidence="3" type="ORF">EDB95_2398</name>
</gene>
<dbReference type="AlphaFoldDB" id="A0A4R8DSW0"/>
<keyword evidence="3" id="KW-0645">Protease</keyword>
<dbReference type="EMBL" id="SODV01000001">
    <property type="protein sequence ID" value="TDX01364.1"/>
    <property type="molecule type" value="Genomic_DNA"/>
</dbReference>
<feature type="compositionally biased region" description="Polar residues" evidence="1">
    <location>
        <begin position="260"/>
        <end position="270"/>
    </location>
</feature>
<dbReference type="GO" id="GO:0004180">
    <property type="term" value="F:carboxypeptidase activity"/>
    <property type="evidence" value="ECO:0007669"/>
    <property type="project" value="UniProtKB-KW"/>
</dbReference>
<reference evidence="3 4" key="1">
    <citation type="submission" date="2019-03" db="EMBL/GenBank/DDBJ databases">
        <title>Genomic Encyclopedia of Type Strains, Phase IV (KMG-IV): sequencing the most valuable type-strain genomes for metagenomic binning, comparative biology and taxonomic classification.</title>
        <authorList>
            <person name="Goeker M."/>
        </authorList>
    </citation>
    <scope>NUCLEOTIDE SEQUENCE [LARGE SCALE GENOMIC DNA]</scope>
    <source>
        <strain evidence="3 4">DSM 100059</strain>
    </source>
</reference>
<name>A0A4R8DSW0_9BACT</name>
<feature type="chain" id="PRO_5020444867" evidence="2">
    <location>
        <begin position="22"/>
        <end position="270"/>
    </location>
</feature>
<keyword evidence="3" id="KW-0378">Hydrolase</keyword>
<dbReference type="InterPro" id="IPR008969">
    <property type="entry name" value="CarboxyPept-like_regulatory"/>
</dbReference>
<accession>A0A4R8DSW0</accession>
<feature type="signal peptide" evidence="2">
    <location>
        <begin position="1"/>
        <end position="21"/>
    </location>
</feature>
<keyword evidence="4" id="KW-1185">Reference proteome</keyword>
<evidence type="ECO:0000313" key="4">
    <source>
        <dbReference type="Proteomes" id="UP000294498"/>
    </source>
</evidence>
<evidence type="ECO:0000313" key="3">
    <source>
        <dbReference type="EMBL" id="TDX01364.1"/>
    </source>
</evidence>